<evidence type="ECO:0000313" key="7">
    <source>
        <dbReference type="EMBL" id="NIK88361.1"/>
    </source>
</evidence>
<evidence type="ECO:0000256" key="5">
    <source>
        <dbReference type="ARBA" id="ARBA00023002"/>
    </source>
</evidence>
<feature type="domain" description="Nitroreductase" evidence="6">
    <location>
        <begin position="225"/>
        <end position="315"/>
    </location>
</feature>
<dbReference type="InterPro" id="IPR000415">
    <property type="entry name" value="Nitroreductase-like"/>
</dbReference>
<dbReference type="InterPro" id="IPR029479">
    <property type="entry name" value="Nitroreductase"/>
</dbReference>
<dbReference type="Gene3D" id="3.40.109.10">
    <property type="entry name" value="NADH Oxidase"/>
    <property type="match status" value="1"/>
</dbReference>
<comment type="caution">
    <text evidence="7">The sequence shown here is derived from an EMBL/GenBank/DDBJ whole genome shotgun (WGS) entry which is preliminary data.</text>
</comment>
<evidence type="ECO:0000256" key="3">
    <source>
        <dbReference type="ARBA" id="ARBA00022630"/>
    </source>
</evidence>
<evidence type="ECO:0000256" key="2">
    <source>
        <dbReference type="ARBA" id="ARBA00007118"/>
    </source>
</evidence>
<gene>
    <name evidence="7" type="ORF">FHS83_001679</name>
</gene>
<dbReference type="SUPFAM" id="SSF55469">
    <property type="entry name" value="FMN-dependent nitroreductase-like"/>
    <property type="match status" value="1"/>
</dbReference>
<evidence type="ECO:0000256" key="1">
    <source>
        <dbReference type="ARBA" id="ARBA00001917"/>
    </source>
</evidence>
<name>A0A846MZ38_9PROT</name>
<keyword evidence="5" id="KW-0560">Oxidoreductase</keyword>
<dbReference type="GO" id="GO:0016491">
    <property type="term" value="F:oxidoreductase activity"/>
    <property type="evidence" value="ECO:0007669"/>
    <property type="project" value="UniProtKB-KW"/>
</dbReference>
<dbReference type="AlphaFoldDB" id="A0A846MZ38"/>
<keyword evidence="3" id="KW-0285">Flavoprotein</keyword>
<accession>A0A846MZ38</accession>
<protein>
    <submittedName>
        <fullName evidence="7">Nitroreductase</fullName>
    </submittedName>
</protein>
<keyword evidence="8" id="KW-1185">Reference proteome</keyword>
<dbReference type="Proteomes" id="UP000570514">
    <property type="component" value="Unassembled WGS sequence"/>
</dbReference>
<comment type="similarity">
    <text evidence="2">Belongs to the nitroreductase family.</text>
</comment>
<dbReference type="Pfam" id="PF00881">
    <property type="entry name" value="Nitroreductase"/>
    <property type="match status" value="1"/>
</dbReference>
<sequence>MMGLTAVAKTILPKPFRNWLKGLNSTRLLAQYSVYDFNRFHRHSSAGGLRGSLAHEDAEMTKTYHAIEKGLSLPVPRPGFGAIVVSRLANTLARRIRNNGPWTPACAHSLNALSAYLRHAREGSAAIPKGVEEVLSLAAERGLEISGKPTKPIRREDVEAATSFDAERFFWSRHSVRQFSDEALEAAFLLKAIDMARSTPSVCNRQSGRVHIFMKPEDKERILRHQNGNRGFGDTAGAILVVTSDLSAFVDPSERYQAWIDGGMFAMTITLALHALGLGSCCLNWSSPPQLDKALHRDGSIPAGETVIMLLAVGRLRESFAVATSDRLPVSEIARVIQ</sequence>
<proteinExistence type="inferred from homology"/>
<evidence type="ECO:0000259" key="6">
    <source>
        <dbReference type="Pfam" id="PF00881"/>
    </source>
</evidence>
<evidence type="ECO:0000256" key="4">
    <source>
        <dbReference type="ARBA" id="ARBA00022643"/>
    </source>
</evidence>
<dbReference type="EMBL" id="JAASRM010000001">
    <property type="protein sequence ID" value="NIK88361.1"/>
    <property type="molecule type" value="Genomic_DNA"/>
</dbReference>
<dbReference type="PANTHER" id="PTHR43673">
    <property type="entry name" value="NAD(P)H NITROREDUCTASE YDGI-RELATED"/>
    <property type="match status" value="1"/>
</dbReference>
<reference evidence="7 8" key="1">
    <citation type="submission" date="2020-03" db="EMBL/GenBank/DDBJ databases">
        <title>Genomic Encyclopedia of Type Strains, Phase IV (KMG-IV): sequencing the most valuable type-strain genomes for metagenomic binning, comparative biology and taxonomic classification.</title>
        <authorList>
            <person name="Goeker M."/>
        </authorList>
    </citation>
    <scope>NUCLEOTIDE SEQUENCE [LARGE SCALE GENOMIC DNA]</scope>
    <source>
        <strain evidence="7 8">DSM 19867</strain>
    </source>
</reference>
<comment type="cofactor">
    <cofactor evidence="1">
        <name>FMN</name>
        <dbReference type="ChEBI" id="CHEBI:58210"/>
    </cofactor>
</comment>
<organism evidence="7 8">
    <name type="scientific">Rhizomicrobium palustre</name>
    <dbReference type="NCBI Taxonomy" id="189966"/>
    <lineage>
        <taxon>Bacteria</taxon>
        <taxon>Pseudomonadati</taxon>
        <taxon>Pseudomonadota</taxon>
        <taxon>Alphaproteobacteria</taxon>
        <taxon>Micropepsales</taxon>
        <taxon>Micropepsaceae</taxon>
        <taxon>Rhizomicrobium</taxon>
    </lineage>
</organism>
<keyword evidence="4" id="KW-0288">FMN</keyword>
<dbReference type="PANTHER" id="PTHR43673:SF2">
    <property type="entry name" value="NITROREDUCTASE"/>
    <property type="match status" value="1"/>
</dbReference>
<evidence type="ECO:0000313" key="8">
    <source>
        <dbReference type="Proteomes" id="UP000570514"/>
    </source>
</evidence>